<dbReference type="EMBL" id="GBRH01185419">
    <property type="protein sequence ID" value="JAE12477.1"/>
    <property type="molecule type" value="Transcribed_RNA"/>
</dbReference>
<accession>A0A0A9FJF5</accession>
<feature type="transmembrane region" description="Helical" evidence="1">
    <location>
        <begin position="12"/>
        <end position="32"/>
    </location>
</feature>
<proteinExistence type="predicted"/>
<reference evidence="2" key="1">
    <citation type="submission" date="2014-09" db="EMBL/GenBank/DDBJ databases">
        <authorList>
            <person name="Magalhaes I.L.F."/>
            <person name="Oliveira U."/>
            <person name="Santos F.R."/>
            <person name="Vidigal T.H.D.A."/>
            <person name="Brescovit A.D."/>
            <person name="Santos A.J."/>
        </authorList>
    </citation>
    <scope>NUCLEOTIDE SEQUENCE</scope>
    <source>
        <tissue evidence="2">Shoot tissue taken approximately 20 cm above the soil surface</tissue>
    </source>
</reference>
<keyword evidence="1" id="KW-0472">Membrane</keyword>
<name>A0A0A9FJF5_ARUDO</name>
<evidence type="ECO:0000313" key="2">
    <source>
        <dbReference type="EMBL" id="JAE12477.1"/>
    </source>
</evidence>
<sequence>MDHHQASSQGYLIISIRYILQFICIPVTFYGITTKWTRHM</sequence>
<protein>
    <submittedName>
        <fullName evidence="2">Uncharacterized protein</fullName>
    </submittedName>
</protein>
<keyword evidence="1" id="KW-1133">Transmembrane helix</keyword>
<dbReference type="AlphaFoldDB" id="A0A0A9FJF5"/>
<organism evidence="2">
    <name type="scientific">Arundo donax</name>
    <name type="common">Giant reed</name>
    <name type="synonym">Donax arundinaceus</name>
    <dbReference type="NCBI Taxonomy" id="35708"/>
    <lineage>
        <taxon>Eukaryota</taxon>
        <taxon>Viridiplantae</taxon>
        <taxon>Streptophyta</taxon>
        <taxon>Embryophyta</taxon>
        <taxon>Tracheophyta</taxon>
        <taxon>Spermatophyta</taxon>
        <taxon>Magnoliopsida</taxon>
        <taxon>Liliopsida</taxon>
        <taxon>Poales</taxon>
        <taxon>Poaceae</taxon>
        <taxon>PACMAD clade</taxon>
        <taxon>Arundinoideae</taxon>
        <taxon>Arundineae</taxon>
        <taxon>Arundo</taxon>
    </lineage>
</organism>
<evidence type="ECO:0000256" key="1">
    <source>
        <dbReference type="SAM" id="Phobius"/>
    </source>
</evidence>
<reference evidence="2" key="2">
    <citation type="journal article" date="2015" name="Data Brief">
        <title>Shoot transcriptome of the giant reed, Arundo donax.</title>
        <authorList>
            <person name="Barrero R.A."/>
            <person name="Guerrero F.D."/>
            <person name="Moolhuijzen P."/>
            <person name="Goolsby J.A."/>
            <person name="Tidwell J."/>
            <person name="Bellgard S.E."/>
            <person name="Bellgard M.I."/>
        </authorList>
    </citation>
    <scope>NUCLEOTIDE SEQUENCE</scope>
    <source>
        <tissue evidence="2">Shoot tissue taken approximately 20 cm above the soil surface</tissue>
    </source>
</reference>
<keyword evidence="1" id="KW-0812">Transmembrane</keyword>